<evidence type="ECO:0000256" key="1">
    <source>
        <dbReference type="SAM" id="SignalP"/>
    </source>
</evidence>
<reference evidence="2 3" key="2">
    <citation type="journal article" date="2017" name="Genome Biol. Evol.">
        <title>Trajectories and Drivers of Genome Evolution in Surface-Associated Marine Phaeobacter.</title>
        <authorList>
            <person name="Freese H.M."/>
            <person name="Sikorski J."/>
            <person name="Bunk B."/>
            <person name="Scheuner C."/>
            <person name="Meier-Kolthoff J.P."/>
            <person name="Sproer C."/>
            <person name="Gram L."/>
            <person name="Overmann J."/>
        </authorList>
    </citation>
    <scope>NUCLEOTIDE SEQUENCE [LARGE SCALE GENOMIC DNA]</scope>
    <source>
        <strain evidence="2 3">P88</strain>
    </source>
</reference>
<reference evidence="2 3" key="1">
    <citation type="journal article" date="2017" name="Front. Microbiol.">
        <title>Phaeobacter piscinae sp. nov., a species of the Roseobacter group and potential aquaculture probiont.</title>
        <authorList>
            <person name="Sonnenschein E.C."/>
            <person name="Phippen C.B.W."/>
            <person name="Nielsen K.F."/>
            <person name="Mateiu R.V."/>
            <person name="Melchiorsen J."/>
            <person name="Gram L."/>
            <person name="Overmann J."/>
            <person name="Freese H.M."/>
        </authorList>
    </citation>
    <scope>NUCLEOTIDE SEQUENCE [LARGE SCALE GENOMIC DNA]</scope>
    <source>
        <strain evidence="2 3">P88</strain>
    </source>
</reference>
<feature type="signal peptide" evidence="1">
    <location>
        <begin position="1"/>
        <end position="24"/>
    </location>
</feature>
<proteinExistence type="predicted"/>
<feature type="chain" id="PRO_5014344313" evidence="1">
    <location>
        <begin position="25"/>
        <end position="162"/>
    </location>
</feature>
<protein>
    <submittedName>
        <fullName evidence="2">Uncharacterized protein</fullName>
    </submittedName>
</protein>
<gene>
    <name evidence="2" type="ORF">PhaeoP88_03204</name>
</gene>
<accession>A0A2I7KD52</accession>
<dbReference type="EMBL" id="CP010725">
    <property type="protein sequence ID" value="AUR00535.1"/>
    <property type="molecule type" value="Genomic_DNA"/>
</dbReference>
<keyword evidence="1" id="KW-0732">Signal</keyword>
<name>A0A2I7KD52_9RHOB</name>
<dbReference type="Proteomes" id="UP000236447">
    <property type="component" value="Chromosome"/>
</dbReference>
<evidence type="ECO:0000313" key="3">
    <source>
        <dbReference type="Proteomes" id="UP000236447"/>
    </source>
</evidence>
<organism evidence="2 3">
    <name type="scientific">Phaeobacter inhibens</name>
    <dbReference type="NCBI Taxonomy" id="221822"/>
    <lineage>
        <taxon>Bacteria</taxon>
        <taxon>Pseudomonadati</taxon>
        <taxon>Pseudomonadota</taxon>
        <taxon>Alphaproteobacteria</taxon>
        <taxon>Rhodobacterales</taxon>
        <taxon>Roseobacteraceae</taxon>
        <taxon>Phaeobacter</taxon>
    </lineage>
</organism>
<dbReference type="AlphaFoldDB" id="A0A2I7KD52"/>
<sequence precursor="true">MLQRFLISASGALLIMLIGNTVKAAECVGQVVSPVIERETGEKLTYWSSGCHVDPLRIHPSSNTEDIQKDGMLLRMTPFGDWHSEYFIEVGPEKACWRIVYTALGANEEEVFSWQAHRETSDRSGTRFISESGRARPLELYFAKIKAVSREVRNIKSGAKCG</sequence>
<evidence type="ECO:0000313" key="2">
    <source>
        <dbReference type="EMBL" id="AUR00535.1"/>
    </source>
</evidence>